<keyword evidence="5" id="KW-0694">RNA-binding</keyword>
<dbReference type="Proteomes" id="UP000714915">
    <property type="component" value="Unassembled WGS sequence"/>
</dbReference>
<dbReference type="NCBIfam" id="TIGR01079">
    <property type="entry name" value="rplX_bact"/>
    <property type="match status" value="1"/>
</dbReference>
<dbReference type="CDD" id="cd06089">
    <property type="entry name" value="KOW_RPL26"/>
    <property type="match status" value="1"/>
</dbReference>
<comment type="function">
    <text evidence="5">One of two assembly initiator proteins, it binds directly to the 5'-end of the 23S rRNA, where it nucleates assembly of the 50S subunit.</text>
</comment>
<evidence type="ECO:0000256" key="3">
    <source>
        <dbReference type="ARBA" id="ARBA00023274"/>
    </source>
</evidence>
<dbReference type="GO" id="GO:0003735">
    <property type="term" value="F:structural constituent of ribosome"/>
    <property type="evidence" value="ECO:0007669"/>
    <property type="project" value="InterPro"/>
</dbReference>
<evidence type="ECO:0000256" key="6">
    <source>
        <dbReference type="RuleBase" id="RU003477"/>
    </source>
</evidence>
<reference evidence="8" key="1">
    <citation type="submission" date="2020-04" db="EMBL/GenBank/DDBJ databases">
        <authorList>
            <person name="Zhang T."/>
        </authorList>
    </citation>
    <scope>NUCLEOTIDE SEQUENCE</scope>
    <source>
        <strain evidence="8">HKST-UBA09</strain>
    </source>
</reference>
<keyword evidence="5" id="KW-0699">rRNA-binding</keyword>
<dbReference type="InterPro" id="IPR005824">
    <property type="entry name" value="KOW"/>
</dbReference>
<proteinExistence type="inferred from homology"/>
<evidence type="ECO:0000256" key="5">
    <source>
        <dbReference type="HAMAP-Rule" id="MF_01326"/>
    </source>
</evidence>
<dbReference type="EMBL" id="JAGQLF010000082">
    <property type="protein sequence ID" value="MCA9387296.1"/>
    <property type="molecule type" value="Genomic_DNA"/>
</dbReference>
<organism evidence="8 9">
    <name type="scientific">Candidatus Dojkabacteria bacterium</name>
    <dbReference type="NCBI Taxonomy" id="2099670"/>
    <lineage>
        <taxon>Bacteria</taxon>
        <taxon>Candidatus Dojkabacteria</taxon>
    </lineage>
</organism>
<reference evidence="8" key="2">
    <citation type="journal article" date="2021" name="Microbiome">
        <title>Successional dynamics and alternative stable states in a saline activated sludge microbial community over 9 years.</title>
        <authorList>
            <person name="Wang Y."/>
            <person name="Ye J."/>
            <person name="Ju F."/>
            <person name="Liu L."/>
            <person name="Boyd J.A."/>
            <person name="Deng Y."/>
            <person name="Parks D.H."/>
            <person name="Jiang X."/>
            <person name="Yin X."/>
            <person name="Woodcroft B.J."/>
            <person name="Tyson G.W."/>
            <person name="Hugenholtz P."/>
            <person name="Polz M.F."/>
            <person name="Zhang T."/>
        </authorList>
    </citation>
    <scope>NUCLEOTIDE SEQUENCE</scope>
    <source>
        <strain evidence="8">HKST-UBA09</strain>
    </source>
</reference>
<evidence type="ECO:0000256" key="1">
    <source>
        <dbReference type="ARBA" id="ARBA00010618"/>
    </source>
</evidence>
<name>A0A955RLP9_9BACT</name>
<dbReference type="SMART" id="SM00739">
    <property type="entry name" value="KOW"/>
    <property type="match status" value="1"/>
</dbReference>
<dbReference type="PANTHER" id="PTHR12903">
    <property type="entry name" value="MITOCHONDRIAL RIBOSOMAL PROTEIN L24"/>
    <property type="match status" value="1"/>
</dbReference>
<comment type="subunit">
    <text evidence="5">Part of the 50S ribosomal subunit.</text>
</comment>
<comment type="caution">
    <text evidence="8">The sequence shown here is derived from an EMBL/GenBank/DDBJ whole genome shotgun (WGS) entry which is preliminary data.</text>
</comment>
<keyword evidence="2 5" id="KW-0689">Ribosomal protein</keyword>
<comment type="similarity">
    <text evidence="1 5 6">Belongs to the universal ribosomal protein uL24 family.</text>
</comment>
<evidence type="ECO:0000256" key="2">
    <source>
        <dbReference type="ARBA" id="ARBA00022980"/>
    </source>
</evidence>
<accession>A0A955RLP9</accession>
<dbReference type="Pfam" id="PF00467">
    <property type="entry name" value="KOW"/>
    <property type="match status" value="1"/>
</dbReference>
<evidence type="ECO:0000256" key="4">
    <source>
        <dbReference type="ARBA" id="ARBA00035206"/>
    </source>
</evidence>
<dbReference type="InterPro" id="IPR014722">
    <property type="entry name" value="Rib_uL2_dom2"/>
</dbReference>
<dbReference type="InterPro" id="IPR041988">
    <property type="entry name" value="Ribosomal_uL24_KOW"/>
</dbReference>
<dbReference type="GO" id="GO:0019843">
    <property type="term" value="F:rRNA binding"/>
    <property type="evidence" value="ECO:0007669"/>
    <property type="project" value="UniProtKB-UniRule"/>
</dbReference>
<dbReference type="InterPro" id="IPR003256">
    <property type="entry name" value="Ribosomal_uL24"/>
</dbReference>
<sequence>MKIKKGDKVKVMRGKDAGKTGEVIKVINPKVGINKSVKVVVKDVNIVKKNQKPNPTFNIPGGIIEFEKPIDVSNVMLVEGSKVTRAGLQIDEKTGKKVRISKKSGKEI</sequence>
<dbReference type="InterPro" id="IPR057264">
    <property type="entry name" value="Ribosomal_uL24_C"/>
</dbReference>
<dbReference type="GO" id="GO:1990904">
    <property type="term" value="C:ribonucleoprotein complex"/>
    <property type="evidence" value="ECO:0007669"/>
    <property type="project" value="UniProtKB-KW"/>
</dbReference>
<dbReference type="Gene3D" id="2.30.30.30">
    <property type="match status" value="1"/>
</dbReference>
<dbReference type="InterPro" id="IPR008991">
    <property type="entry name" value="Translation_prot_SH3-like_sf"/>
</dbReference>
<dbReference type="HAMAP" id="MF_01326_B">
    <property type="entry name" value="Ribosomal_uL24_B"/>
    <property type="match status" value="1"/>
</dbReference>
<dbReference type="InterPro" id="IPR005825">
    <property type="entry name" value="Ribosomal_uL24_CS"/>
</dbReference>
<evidence type="ECO:0000313" key="8">
    <source>
        <dbReference type="EMBL" id="MCA9387296.1"/>
    </source>
</evidence>
<comment type="function">
    <text evidence="5">One of the proteins that surrounds the polypeptide exit tunnel on the outside of the subunit.</text>
</comment>
<keyword evidence="3 5" id="KW-0687">Ribonucleoprotein</keyword>
<dbReference type="GO" id="GO:0005840">
    <property type="term" value="C:ribosome"/>
    <property type="evidence" value="ECO:0007669"/>
    <property type="project" value="UniProtKB-KW"/>
</dbReference>
<evidence type="ECO:0000313" key="9">
    <source>
        <dbReference type="Proteomes" id="UP000714915"/>
    </source>
</evidence>
<dbReference type="SUPFAM" id="SSF50104">
    <property type="entry name" value="Translation proteins SH3-like domain"/>
    <property type="match status" value="1"/>
</dbReference>
<evidence type="ECO:0000259" key="7">
    <source>
        <dbReference type="SMART" id="SM00739"/>
    </source>
</evidence>
<gene>
    <name evidence="5 8" type="primary">rplX</name>
    <name evidence="8" type="ORF">KC669_04650</name>
</gene>
<dbReference type="GO" id="GO:0006412">
    <property type="term" value="P:translation"/>
    <property type="evidence" value="ECO:0007669"/>
    <property type="project" value="UniProtKB-UniRule"/>
</dbReference>
<protein>
    <recommendedName>
        <fullName evidence="4 5">Large ribosomal subunit protein uL24</fullName>
    </recommendedName>
</protein>
<dbReference type="AlphaFoldDB" id="A0A955RLP9"/>
<feature type="domain" description="KOW" evidence="7">
    <location>
        <begin position="2"/>
        <end position="29"/>
    </location>
</feature>
<dbReference type="PROSITE" id="PS01108">
    <property type="entry name" value="RIBOSOMAL_L24"/>
    <property type="match status" value="1"/>
</dbReference>
<dbReference type="Pfam" id="PF17136">
    <property type="entry name" value="ribosomal_L24"/>
    <property type="match status" value="1"/>
</dbReference>